<evidence type="ECO:0000313" key="2">
    <source>
        <dbReference type="EMBL" id="KAK1457511.1"/>
    </source>
</evidence>
<organism evidence="2 3">
    <name type="scientific">Colletotrichum melonis</name>
    <dbReference type="NCBI Taxonomy" id="1209925"/>
    <lineage>
        <taxon>Eukaryota</taxon>
        <taxon>Fungi</taxon>
        <taxon>Dikarya</taxon>
        <taxon>Ascomycota</taxon>
        <taxon>Pezizomycotina</taxon>
        <taxon>Sordariomycetes</taxon>
        <taxon>Hypocreomycetidae</taxon>
        <taxon>Glomerellales</taxon>
        <taxon>Glomerellaceae</taxon>
        <taxon>Colletotrichum</taxon>
        <taxon>Colletotrichum acutatum species complex</taxon>
    </lineage>
</organism>
<evidence type="ECO:0000256" key="1">
    <source>
        <dbReference type="SAM" id="MobiDB-lite"/>
    </source>
</evidence>
<gene>
    <name evidence="2" type="ORF">CMEL01_15991</name>
</gene>
<evidence type="ECO:0000313" key="3">
    <source>
        <dbReference type="Proteomes" id="UP001239795"/>
    </source>
</evidence>
<dbReference type="Proteomes" id="UP001239795">
    <property type="component" value="Unassembled WGS sequence"/>
</dbReference>
<evidence type="ECO:0008006" key="4">
    <source>
        <dbReference type="Google" id="ProtNLM"/>
    </source>
</evidence>
<feature type="region of interest" description="Disordered" evidence="1">
    <location>
        <begin position="36"/>
        <end position="57"/>
    </location>
</feature>
<sequence length="57" mass="7033">MPWQRDMRKHHGTHFKRPRYQCRCERSYTKMDNLNKHIKNSKTASQKVQSRCMRSKP</sequence>
<proteinExistence type="predicted"/>
<protein>
    <recommendedName>
        <fullName evidence="4">C2H2-type domain-containing protein</fullName>
    </recommendedName>
</protein>
<name>A0AAI9XNS0_9PEZI</name>
<dbReference type="InterPro" id="IPR036236">
    <property type="entry name" value="Znf_C2H2_sf"/>
</dbReference>
<dbReference type="EMBL" id="MLGG01000016">
    <property type="protein sequence ID" value="KAK1457511.1"/>
    <property type="molecule type" value="Genomic_DNA"/>
</dbReference>
<comment type="caution">
    <text evidence="2">The sequence shown here is derived from an EMBL/GenBank/DDBJ whole genome shotgun (WGS) entry which is preliminary data.</text>
</comment>
<dbReference type="SUPFAM" id="SSF57667">
    <property type="entry name" value="beta-beta-alpha zinc fingers"/>
    <property type="match status" value="1"/>
</dbReference>
<reference evidence="2 3" key="1">
    <citation type="submission" date="2016-10" db="EMBL/GenBank/DDBJ databases">
        <title>The genome sequence of Colletotrichum fioriniae PJ7.</title>
        <authorList>
            <person name="Baroncelli R."/>
        </authorList>
    </citation>
    <scope>NUCLEOTIDE SEQUENCE [LARGE SCALE GENOMIC DNA]</scope>
    <source>
        <strain evidence="2">Col 31</strain>
    </source>
</reference>
<dbReference type="AlphaFoldDB" id="A0AAI9XNS0"/>
<accession>A0AAI9XNS0</accession>
<keyword evidence="3" id="KW-1185">Reference proteome</keyword>